<dbReference type="PANTHER" id="PTHR14136:SF17">
    <property type="entry name" value="BTB_POZ DOMAIN-CONTAINING PROTEIN KCTD9"/>
    <property type="match status" value="1"/>
</dbReference>
<comment type="caution">
    <text evidence="2">The sequence shown here is derived from an EMBL/GenBank/DDBJ whole genome shotgun (WGS) entry which is preliminary data.</text>
</comment>
<dbReference type="Gene3D" id="2.160.20.80">
    <property type="entry name" value="E3 ubiquitin-protein ligase SopA"/>
    <property type="match status" value="1"/>
</dbReference>
<name>A0A2D6YL44_9DELT</name>
<evidence type="ECO:0000313" key="3">
    <source>
        <dbReference type="Proteomes" id="UP000226525"/>
    </source>
</evidence>
<keyword evidence="1" id="KW-0732">Signal</keyword>
<dbReference type="AlphaFoldDB" id="A0A2D6YL44"/>
<feature type="chain" id="PRO_5014913182" description="Pentapeptide repeat-containing protein" evidence="1">
    <location>
        <begin position="21"/>
        <end position="115"/>
    </location>
</feature>
<reference evidence="3" key="1">
    <citation type="submission" date="2017-09" db="EMBL/GenBank/DDBJ databases">
        <title>The Reconstruction of 2,631 Draft Metagenome-Assembled Genomes from the Global Oceans.</title>
        <authorList>
            <person name="Tully B.J."/>
            <person name="Graham E.D."/>
            <person name="Heidelberg J.F."/>
        </authorList>
    </citation>
    <scope>NUCLEOTIDE SEQUENCE [LARGE SCALE GENOMIC DNA]</scope>
</reference>
<dbReference type="PANTHER" id="PTHR14136">
    <property type="entry name" value="BTB_POZ DOMAIN-CONTAINING PROTEIN KCTD9"/>
    <property type="match status" value="1"/>
</dbReference>
<dbReference type="InterPro" id="IPR001646">
    <property type="entry name" value="5peptide_repeat"/>
</dbReference>
<dbReference type="InterPro" id="IPR051082">
    <property type="entry name" value="Pentapeptide-BTB/POZ_domain"/>
</dbReference>
<sequence>MKKINFMLLLFLCLTGQIFGYNPEDLGKLQNSKNCPKCDLSGANFYETDLQEADLSGAILHLANLRRANLSGADLSGAMLFRADLFGADLTNTNLMGAKFCNTILPFGSIAVKDC</sequence>
<protein>
    <recommendedName>
        <fullName evidence="4">Pentapeptide repeat-containing protein</fullName>
    </recommendedName>
</protein>
<organism evidence="2 3">
    <name type="scientific">SAR324 cluster bacterium</name>
    <dbReference type="NCBI Taxonomy" id="2024889"/>
    <lineage>
        <taxon>Bacteria</taxon>
        <taxon>Deltaproteobacteria</taxon>
        <taxon>SAR324 cluster</taxon>
    </lineage>
</organism>
<dbReference type="Proteomes" id="UP000226525">
    <property type="component" value="Unassembled WGS sequence"/>
</dbReference>
<dbReference type="EMBL" id="NZEX01000122">
    <property type="protein sequence ID" value="MAH63917.1"/>
    <property type="molecule type" value="Genomic_DNA"/>
</dbReference>
<evidence type="ECO:0000313" key="2">
    <source>
        <dbReference type="EMBL" id="MAH63917.1"/>
    </source>
</evidence>
<proteinExistence type="predicted"/>
<accession>A0A2D6YL44</accession>
<evidence type="ECO:0000256" key="1">
    <source>
        <dbReference type="SAM" id="SignalP"/>
    </source>
</evidence>
<dbReference type="Pfam" id="PF00805">
    <property type="entry name" value="Pentapeptide"/>
    <property type="match status" value="1"/>
</dbReference>
<evidence type="ECO:0008006" key="4">
    <source>
        <dbReference type="Google" id="ProtNLM"/>
    </source>
</evidence>
<feature type="signal peptide" evidence="1">
    <location>
        <begin position="1"/>
        <end position="20"/>
    </location>
</feature>
<dbReference type="SUPFAM" id="SSF141571">
    <property type="entry name" value="Pentapeptide repeat-like"/>
    <property type="match status" value="1"/>
</dbReference>
<gene>
    <name evidence="2" type="ORF">CMN54_10830</name>
</gene>